<evidence type="ECO:0000313" key="5">
    <source>
        <dbReference type="EMBL" id="KAA8533029.1"/>
    </source>
</evidence>
<dbReference type="Gene3D" id="3.40.30.10">
    <property type="entry name" value="Glutaredoxin"/>
    <property type="match status" value="1"/>
</dbReference>
<reference evidence="5 6" key="1">
    <citation type="submission" date="2019-09" db="EMBL/GenBank/DDBJ databases">
        <title>A chromosome-level genome assembly of the Chinese tupelo Nyssa sinensis.</title>
        <authorList>
            <person name="Yang X."/>
            <person name="Kang M."/>
            <person name="Yang Y."/>
            <person name="Xiong H."/>
            <person name="Wang M."/>
            <person name="Zhang Z."/>
            <person name="Wang Z."/>
            <person name="Wu H."/>
            <person name="Ma T."/>
            <person name="Liu J."/>
            <person name="Xi Z."/>
        </authorList>
    </citation>
    <scope>NUCLEOTIDE SEQUENCE [LARGE SCALE GENOMIC DNA]</scope>
    <source>
        <strain evidence="5">J267</strain>
        <tissue evidence="5">Leaf</tissue>
    </source>
</reference>
<evidence type="ECO:0000256" key="3">
    <source>
        <dbReference type="ARBA" id="ARBA00023284"/>
    </source>
</evidence>
<dbReference type="AlphaFoldDB" id="A0A5J5ARV5"/>
<dbReference type="CDD" id="cd02947">
    <property type="entry name" value="TRX_family"/>
    <property type="match status" value="1"/>
</dbReference>
<keyword evidence="6" id="KW-1185">Reference proteome</keyword>
<dbReference type="EMBL" id="CM018042">
    <property type="protein sequence ID" value="KAA8533029.1"/>
    <property type="molecule type" value="Genomic_DNA"/>
</dbReference>
<dbReference type="InterPro" id="IPR036249">
    <property type="entry name" value="Thioredoxin-like_sf"/>
</dbReference>
<dbReference type="Proteomes" id="UP000325577">
    <property type="component" value="Linkage Group LG19"/>
</dbReference>
<dbReference type="SUPFAM" id="SSF52833">
    <property type="entry name" value="Thioredoxin-like"/>
    <property type="match status" value="1"/>
</dbReference>
<keyword evidence="1" id="KW-0249">Electron transport</keyword>
<evidence type="ECO:0000313" key="6">
    <source>
        <dbReference type="Proteomes" id="UP000325577"/>
    </source>
</evidence>
<dbReference type="PANTHER" id="PTHR10438">
    <property type="entry name" value="THIOREDOXIN"/>
    <property type="match status" value="1"/>
</dbReference>
<dbReference type="FunFam" id="3.40.30.10:FF:000245">
    <property type="entry name" value="Thioredoxin"/>
    <property type="match status" value="1"/>
</dbReference>
<dbReference type="InterPro" id="IPR050620">
    <property type="entry name" value="Thioredoxin_H-type-like"/>
</dbReference>
<evidence type="ECO:0000256" key="1">
    <source>
        <dbReference type="ARBA" id="ARBA00022982"/>
    </source>
</evidence>
<feature type="domain" description="Thioredoxin" evidence="4">
    <location>
        <begin position="1"/>
        <end position="126"/>
    </location>
</feature>
<dbReference type="PROSITE" id="PS51352">
    <property type="entry name" value="THIOREDOXIN_2"/>
    <property type="match status" value="1"/>
</dbReference>
<gene>
    <name evidence="5" type="ORF">F0562_032854</name>
</gene>
<keyword evidence="1" id="KW-0813">Transport</keyword>
<name>A0A5J5ARV5_9ASTE</name>
<keyword evidence="2" id="KW-1015">Disulfide bond</keyword>
<dbReference type="PANTHER" id="PTHR10438:SF463">
    <property type="entry name" value="THIOREDOXIN"/>
    <property type="match status" value="1"/>
</dbReference>
<organism evidence="5 6">
    <name type="scientific">Nyssa sinensis</name>
    <dbReference type="NCBI Taxonomy" id="561372"/>
    <lineage>
        <taxon>Eukaryota</taxon>
        <taxon>Viridiplantae</taxon>
        <taxon>Streptophyta</taxon>
        <taxon>Embryophyta</taxon>
        <taxon>Tracheophyta</taxon>
        <taxon>Spermatophyta</taxon>
        <taxon>Magnoliopsida</taxon>
        <taxon>eudicotyledons</taxon>
        <taxon>Gunneridae</taxon>
        <taxon>Pentapetalae</taxon>
        <taxon>asterids</taxon>
        <taxon>Cornales</taxon>
        <taxon>Nyssaceae</taxon>
        <taxon>Nyssa</taxon>
    </lineage>
</organism>
<sequence>MGADFSALNQANRSTKTSQVLAFHSSTEWRTYFESKKATRKLIVIDFKASWCQPCQFMEPIFNNLAAQYKDVEFVQIDVDELMTVAQELGVEAIPTFILLKEGNEVAKIVGPNKEELRQKIELHRA</sequence>
<accession>A0A5J5ARV5</accession>
<dbReference type="PRINTS" id="PR00421">
    <property type="entry name" value="THIOREDOXIN"/>
</dbReference>
<dbReference type="OrthoDB" id="10263751at2759"/>
<dbReference type="InterPro" id="IPR013766">
    <property type="entry name" value="Thioredoxin_domain"/>
</dbReference>
<dbReference type="Pfam" id="PF00085">
    <property type="entry name" value="Thioredoxin"/>
    <property type="match status" value="1"/>
</dbReference>
<proteinExistence type="predicted"/>
<evidence type="ECO:0000256" key="2">
    <source>
        <dbReference type="ARBA" id="ARBA00023157"/>
    </source>
</evidence>
<keyword evidence="3" id="KW-0676">Redox-active center</keyword>
<evidence type="ECO:0000259" key="4">
    <source>
        <dbReference type="PROSITE" id="PS51352"/>
    </source>
</evidence>
<protein>
    <recommendedName>
        <fullName evidence="4">Thioredoxin domain-containing protein</fullName>
    </recommendedName>
</protein>